<name>A0AAV1K2W4_9NEOP</name>
<protein>
    <recommendedName>
        <fullName evidence="3">H15 domain-containing protein</fullName>
    </recommendedName>
</protein>
<evidence type="ECO:0008006" key="3">
    <source>
        <dbReference type="Google" id="ProtNLM"/>
    </source>
</evidence>
<dbReference type="SUPFAM" id="SSF46785">
    <property type="entry name" value="Winged helix' DNA-binding domain"/>
    <property type="match status" value="1"/>
</dbReference>
<keyword evidence="2" id="KW-1185">Reference proteome</keyword>
<accession>A0AAV1K2W4</accession>
<dbReference type="EMBL" id="CAVLEF010000279">
    <property type="protein sequence ID" value="CAK1554754.1"/>
    <property type="molecule type" value="Genomic_DNA"/>
</dbReference>
<reference evidence="1 2" key="1">
    <citation type="submission" date="2023-11" db="EMBL/GenBank/DDBJ databases">
        <authorList>
            <person name="Okamura Y."/>
        </authorList>
    </citation>
    <scope>NUCLEOTIDE SEQUENCE [LARGE SCALE GENOMIC DNA]</scope>
</reference>
<sequence length="109" mass="12999">MKETEKEQEDNMAKLVITAFRRLDNKSGVTANEITKYLQDKFGDIWSMYNLTKRAEETLKRSAALGFLNKRGDRYVENFARVVCGRRRRCTCRQRKRRCGQRRRRRCGC</sequence>
<gene>
    <name evidence="1" type="ORF">LNINA_LOCUS13627</name>
</gene>
<evidence type="ECO:0000313" key="2">
    <source>
        <dbReference type="Proteomes" id="UP001497472"/>
    </source>
</evidence>
<proteinExistence type="predicted"/>
<comment type="caution">
    <text evidence="1">The sequence shown here is derived from an EMBL/GenBank/DDBJ whole genome shotgun (WGS) entry which is preliminary data.</text>
</comment>
<organism evidence="1 2">
    <name type="scientific">Leptosia nina</name>
    <dbReference type="NCBI Taxonomy" id="320188"/>
    <lineage>
        <taxon>Eukaryota</taxon>
        <taxon>Metazoa</taxon>
        <taxon>Ecdysozoa</taxon>
        <taxon>Arthropoda</taxon>
        <taxon>Hexapoda</taxon>
        <taxon>Insecta</taxon>
        <taxon>Pterygota</taxon>
        <taxon>Neoptera</taxon>
        <taxon>Endopterygota</taxon>
        <taxon>Lepidoptera</taxon>
        <taxon>Glossata</taxon>
        <taxon>Ditrysia</taxon>
        <taxon>Papilionoidea</taxon>
        <taxon>Pieridae</taxon>
        <taxon>Pierinae</taxon>
        <taxon>Leptosia</taxon>
    </lineage>
</organism>
<dbReference type="AlphaFoldDB" id="A0AAV1K2W4"/>
<evidence type="ECO:0000313" key="1">
    <source>
        <dbReference type="EMBL" id="CAK1554754.1"/>
    </source>
</evidence>
<dbReference type="Proteomes" id="UP001497472">
    <property type="component" value="Unassembled WGS sequence"/>
</dbReference>
<dbReference type="InterPro" id="IPR036390">
    <property type="entry name" value="WH_DNA-bd_sf"/>
</dbReference>